<dbReference type="Gene3D" id="3.30.160.60">
    <property type="entry name" value="Classic Zinc Finger"/>
    <property type="match status" value="1"/>
</dbReference>
<dbReference type="InterPro" id="IPR035901">
    <property type="entry name" value="GIY-YIG_endonuc_sf"/>
</dbReference>
<evidence type="ECO:0000313" key="2">
    <source>
        <dbReference type="EMBL" id="QHT23126.1"/>
    </source>
</evidence>
<proteinExistence type="predicted"/>
<sequence>MTKKNSDYSTTIIYKITCKDPSINELYVGNTTDFVKRKYQHKEACNNTSMYNCKLYKVIRENGGWDNWTMEMITFFKCKNLYEAKQKEQEYFISLNATLNSVEPFPNKKEKVEKTIIEAENNVTYNCETCNTTFESKELLISHNETNEHICKLNVATINKFKCSVCKYETNRKSNLDNHCKSIKHANAIKHKQYSNDKLECNICNKQYQDRTGLWRHKKKCNLKINDILNVLPVAAPTESIITPSDKDIIMTLIQENAKLVKDNHDFKVIVMELLKTSNYR</sequence>
<dbReference type="Pfam" id="PF12874">
    <property type="entry name" value="zf-met"/>
    <property type="match status" value="1"/>
</dbReference>
<dbReference type="InterPro" id="IPR000305">
    <property type="entry name" value="GIY-YIG_endonuc"/>
</dbReference>
<accession>A0A6C0E1V1</accession>
<dbReference type="Gene3D" id="3.40.1440.10">
    <property type="entry name" value="GIY-YIG endonuclease"/>
    <property type="match status" value="1"/>
</dbReference>
<dbReference type="InterPro" id="IPR013087">
    <property type="entry name" value="Znf_C2H2_type"/>
</dbReference>
<dbReference type="SUPFAM" id="SSF82771">
    <property type="entry name" value="GIY-YIG endonuclease"/>
    <property type="match status" value="1"/>
</dbReference>
<organism evidence="2">
    <name type="scientific">viral metagenome</name>
    <dbReference type="NCBI Taxonomy" id="1070528"/>
    <lineage>
        <taxon>unclassified sequences</taxon>
        <taxon>metagenomes</taxon>
        <taxon>organismal metagenomes</taxon>
    </lineage>
</organism>
<dbReference type="PROSITE" id="PS50157">
    <property type="entry name" value="ZINC_FINGER_C2H2_2"/>
    <property type="match status" value="1"/>
</dbReference>
<dbReference type="PROSITE" id="PS00028">
    <property type="entry name" value="ZINC_FINGER_C2H2_1"/>
    <property type="match status" value="1"/>
</dbReference>
<protein>
    <recommendedName>
        <fullName evidence="1">C2H2-type domain-containing protein</fullName>
    </recommendedName>
</protein>
<evidence type="ECO:0000259" key="1">
    <source>
        <dbReference type="PROSITE" id="PS50157"/>
    </source>
</evidence>
<dbReference type="AlphaFoldDB" id="A0A6C0E1V1"/>
<reference evidence="2" key="1">
    <citation type="journal article" date="2020" name="Nature">
        <title>Giant virus diversity and host interactions through global metagenomics.</title>
        <authorList>
            <person name="Schulz F."/>
            <person name="Roux S."/>
            <person name="Paez-Espino D."/>
            <person name="Jungbluth S."/>
            <person name="Walsh D.A."/>
            <person name="Denef V.J."/>
            <person name="McMahon K.D."/>
            <person name="Konstantinidis K.T."/>
            <person name="Eloe-Fadrosh E.A."/>
            <person name="Kyrpides N.C."/>
            <person name="Woyke T."/>
        </authorList>
    </citation>
    <scope>NUCLEOTIDE SEQUENCE</scope>
    <source>
        <strain evidence="2">GVMAG-M-3300023179-114</strain>
    </source>
</reference>
<dbReference type="Pfam" id="PF01541">
    <property type="entry name" value="GIY-YIG"/>
    <property type="match status" value="1"/>
</dbReference>
<name>A0A6C0E1V1_9ZZZZ</name>
<dbReference type="SMART" id="SM00355">
    <property type="entry name" value="ZnF_C2H2"/>
    <property type="match status" value="3"/>
</dbReference>
<feature type="domain" description="C2H2-type" evidence="1">
    <location>
        <begin position="125"/>
        <end position="149"/>
    </location>
</feature>
<dbReference type="EMBL" id="MN739725">
    <property type="protein sequence ID" value="QHT23126.1"/>
    <property type="molecule type" value="Genomic_DNA"/>
</dbReference>